<name>A0ABD0R5K5_CIRMR</name>
<evidence type="ECO:0000313" key="1">
    <source>
        <dbReference type="EMBL" id="KAL0193757.1"/>
    </source>
</evidence>
<feature type="non-terminal residue" evidence="1">
    <location>
        <position position="98"/>
    </location>
</feature>
<comment type="caution">
    <text evidence="1">The sequence shown here is derived from an EMBL/GenBank/DDBJ whole genome shotgun (WGS) entry which is preliminary data.</text>
</comment>
<evidence type="ECO:0000313" key="2">
    <source>
        <dbReference type="Proteomes" id="UP001529510"/>
    </source>
</evidence>
<keyword evidence="2" id="KW-1185">Reference proteome</keyword>
<dbReference type="EMBL" id="JAMKFB020000005">
    <property type="protein sequence ID" value="KAL0193757.1"/>
    <property type="molecule type" value="Genomic_DNA"/>
</dbReference>
<feature type="non-terminal residue" evidence="1">
    <location>
        <position position="1"/>
    </location>
</feature>
<sequence length="98" mass="10370">GLLEVPGVLVESITHSVAGDIVSLMEKLTLLLLGVLYGDQETEEKDVPPSFCEMGNAISSLIGQGVVEGAGLDEDGEENVLLSEEHSLVLTCCWVSLK</sequence>
<proteinExistence type="predicted"/>
<reference evidence="1 2" key="1">
    <citation type="submission" date="2024-05" db="EMBL/GenBank/DDBJ databases">
        <title>Genome sequencing and assembly of Indian major carp, Cirrhinus mrigala (Hamilton, 1822).</title>
        <authorList>
            <person name="Mohindra V."/>
            <person name="Chowdhury L.M."/>
            <person name="Lal K."/>
            <person name="Jena J.K."/>
        </authorList>
    </citation>
    <scope>NUCLEOTIDE SEQUENCE [LARGE SCALE GENOMIC DNA]</scope>
    <source>
        <strain evidence="1">CM1030</strain>
        <tissue evidence="1">Blood</tissue>
    </source>
</reference>
<dbReference type="Proteomes" id="UP001529510">
    <property type="component" value="Unassembled WGS sequence"/>
</dbReference>
<organism evidence="1 2">
    <name type="scientific">Cirrhinus mrigala</name>
    <name type="common">Mrigala</name>
    <dbReference type="NCBI Taxonomy" id="683832"/>
    <lineage>
        <taxon>Eukaryota</taxon>
        <taxon>Metazoa</taxon>
        <taxon>Chordata</taxon>
        <taxon>Craniata</taxon>
        <taxon>Vertebrata</taxon>
        <taxon>Euteleostomi</taxon>
        <taxon>Actinopterygii</taxon>
        <taxon>Neopterygii</taxon>
        <taxon>Teleostei</taxon>
        <taxon>Ostariophysi</taxon>
        <taxon>Cypriniformes</taxon>
        <taxon>Cyprinidae</taxon>
        <taxon>Labeoninae</taxon>
        <taxon>Labeonini</taxon>
        <taxon>Cirrhinus</taxon>
    </lineage>
</organism>
<protein>
    <submittedName>
        <fullName evidence="1">Uncharacterized protein</fullName>
    </submittedName>
</protein>
<dbReference type="AlphaFoldDB" id="A0ABD0R5K5"/>
<accession>A0ABD0R5K5</accession>
<gene>
    <name evidence="1" type="ORF">M9458_012053</name>
</gene>